<dbReference type="OrthoDB" id="427002at2759"/>
<keyword evidence="4 5" id="KW-0694">RNA-binding</keyword>
<feature type="region of interest" description="Disordered" evidence="6">
    <location>
        <begin position="84"/>
        <end position="153"/>
    </location>
</feature>
<dbReference type="PANTHER" id="PTHR22807">
    <property type="entry name" value="NOP2 YEAST -RELATED NOL1/NOP2/FMU SUN DOMAIN-CONTAINING"/>
    <property type="match status" value="1"/>
</dbReference>
<keyword evidence="2 5" id="KW-0808">Transferase</keyword>
<dbReference type="InterPro" id="IPR049560">
    <property type="entry name" value="MeTrfase_RsmB-F_NOP2_cat"/>
</dbReference>
<dbReference type="GO" id="GO:0001510">
    <property type="term" value="P:RNA methylation"/>
    <property type="evidence" value="ECO:0007669"/>
    <property type="project" value="InterPro"/>
</dbReference>
<dbReference type="InterPro" id="IPR029063">
    <property type="entry name" value="SAM-dependent_MTases_sf"/>
</dbReference>
<evidence type="ECO:0000256" key="4">
    <source>
        <dbReference type="ARBA" id="ARBA00022884"/>
    </source>
</evidence>
<dbReference type="KEGG" id="bbig:BBBOND_0405665"/>
<evidence type="ECO:0000256" key="6">
    <source>
        <dbReference type="SAM" id="MobiDB-lite"/>
    </source>
</evidence>
<keyword evidence="3 5" id="KW-0949">S-adenosyl-L-methionine</keyword>
<gene>
    <name evidence="8" type="ORF">BBBOND_0405665</name>
</gene>
<evidence type="ECO:0000256" key="2">
    <source>
        <dbReference type="ARBA" id="ARBA00022679"/>
    </source>
</evidence>
<feature type="compositionally biased region" description="Polar residues" evidence="6">
    <location>
        <begin position="135"/>
        <end position="150"/>
    </location>
</feature>
<keyword evidence="9" id="KW-1185">Reference proteome</keyword>
<dbReference type="AlphaFoldDB" id="A0A061DCY5"/>
<dbReference type="PROSITE" id="PS51686">
    <property type="entry name" value="SAM_MT_RSMB_NOP"/>
    <property type="match status" value="1"/>
</dbReference>
<feature type="binding site" evidence="5">
    <location>
        <position position="294"/>
    </location>
    <ligand>
        <name>S-adenosyl-L-methionine</name>
        <dbReference type="ChEBI" id="CHEBI:59789"/>
    </ligand>
</feature>
<dbReference type="InterPro" id="IPR023267">
    <property type="entry name" value="RCMT"/>
</dbReference>
<dbReference type="GO" id="GO:0003723">
    <property type="term" value="F:RNA binding"/>
    <property type="evidence" value="ECO:0007669"/>
    <property type="project" value="UniProtKB-UniRule"/>
</dbReference>
<evidence type="ECO:0000256" key="5">
    <source>
        <dbReference type="PROSITE-ProRule" id="PRU01023"/>
    </source>
</evidence>
<keyword evidence="1 5" id="KW-0489">Methyltransferase</keyword>
<feature type="domain" description="SAM-dependent MTase RsmB/NOP-type" evidence="7">
    <location>
        <begin position="208"/>
        <end position="459"/>
    </location>
</feature>
<dbReference type="InterPro" id="IPR001678">
    <property type="entry name" value="MeTrfase_RsmB-F_NOP2_dom"/>
</dbReference>
<comment type="caution">
    <text evidence="5">Lacks conserved residue(s) required for the propagation of feature annotation.</text>
</comment>
<dbReference type="PRINTS" id="PR02008">
    <property type="entry name" value="RCMTFAMILY"/>
</dbReference>
<feature type="active site" description="Nucleophile" evidence="5">
    <location>
        <position position="356"/>
    </location>
</feature>
<dbReference type="EMBL" id="LK391711">
    <property type="protein sequence ID" value="CDR98082.1"/>
    <property type="molecule type" value="Genomic_DNA"/>
</dbReference>
<dbReference type="PRINTS" id="PR02010">
    <property type="entry name" value="RCMT9"/>
</dbReference>
<dbReference type="PANTHER" id="PTHR22807:SF16">
    <property type="entry name" value="SAM-DEPENDENT MTASE RSMB_NOP-TYPE DOMAIN-CONTAINING PROTEIN"/>
    <property type="match status" value="1"/>
</dbReference>
<evidence type="ECO:0000259" key="7">
    <source>
        <dbReference type="PROSITE" id="PS51686"/>
    </source>
</evidence>
<feature type="binding site" evidence="5">
    <location>
        <position position="242"/>
    </location>
    <ligand>
        <name>S-adenosyl-L-methionine</name>
        <dbReference type="ChEBI" id="CHEBI:59789"/>
    </ligand>
</feature>
<evidence type="ECO:0000313" key="9">
    <source>
        <dbReference type="Proteomes" id="UP000033188"/>
    </source>
</evidence>
<evidence type="ECO:0000256" key="3">
    <source>
        <dbReference type="ARBA" id="ARBA00022691"/>
    </source>
</evidence>
<evidence type="ECO:0000256" key="1">
    <source>
        <dbReference type="ARBA" id="ARBA00022603"/>
    </source>
</evidence>
<dbReference type="SUPFAM" id="SSF53335">
    <property type="entry name" value="S-adenosyl-L-methionine-dependent methyltransferases"/>
    <property type="match status" value="1"/>
</dbReference>
<dbReference type="OMA" id="WNREYAS"/>
<protein>
    <recommendedName>
        <fullName evidence="7">SAM-dependent MTase RsmB/NOP-type domain-containing protein</fullName>
    </recommendedName>
</protein>
<proteinExistence type="inferred from homology"/>
<dbReference type="STRING" id="5866.A0A061DCY5"/>
<dbReference type="VEuPathDB" id="PiroplasmaDB:BBBOND_0405665"/>
<dbReference type="GeneID" id="24566623"/>
<name>A0A061DCY5_BABBI</name>
<organism evidence="8 9">
    <name type="scientific">Babesia bigemina</name>
    <dbReference type="NCBI Taxonomy" id="5866"/>
    <lineage>
        <taxon>Eukaryota</taxon>
        <taxon>Sar</taxon>
        <taxon>Alveolata</taxon>
        <taxon>Apicomplexa</taxon>
        <taxon>Aconoidasida</taxon>
        <taxon>Piroplasmida</taxon>
        <taxon>Babesiidae</taxon>
        <taxon>Babesia</taxon>
    </lineage>
</organism>
<sequence length="461" mass="51308">MCNRADDVQATELAAHRVEESAGKRRKRNDPAPQLEFNGDSVVLPTAVIAWLAHIGVNAEQYQRALYQVAKGLKKRYYRMLSDPEPSCEVSGVSKRTSRELSVPEDVDSAPSHTHKDTIVESSLASNSSEALANGSDSTLDGDSRCSNAHTKQHTPRHSHVRWLRDIELYECYSKIPEGSIGLDAASASIIDALRLSELRQENECKWILDICCAPGGKLLGTVSTVKRLWGDKINCKIIGLDIVKRRLDVCASLLKKENAPSNIDVHLLNCSGQSFTEFEGESMIERFDRVIVDAECTHEGSLRSVVRTLKYWGLHSLESRFTEEHAKTVISNQRELLRHAIRLVRPGGIVVYSTCSLHDEQNEILVASVIEEFDNVQLRQLPLLQCDCCSSVCDRPDAWPATSTEDKIRNHCSSRYLPNREVCSETSRCANHSSPVCVRFSPLSPDTDGIFVVSIVKLPA</sequence>
<dbReference type="InterPro" id="IPR023269">
    <property type="entry name" value="RCMT_subfamily_9"/>
</dbReference>
<dbReference type="Gene3D" id="3.40.50.150">
    <property type="entry name" value="Vaccinia Virus protein VP39"/>
    <property type="match status" value="1"/>
</dbReference>
<evidence type="ECO:0000313" key="8">
    <source>
        <dbReference type="EMBL" id="CDR98082.1"/>
    </source>
</evidence>
<comment type="similarity">
    <text evidence="5">Belongs to the class I-like SAM-binding methyltransferase superfamily. RsmB/NOP family.</text>
</comment>
<feature type="binding site" evidence="5">
    <location>
        <begin position="212"/>
        <end position="218"/>
    </location>
    <ligand>
        <name>S-adenosyl-L-methionine</name>
        <dbReference type="ChEBI" id="CHEBI:59789"/>
    </ligand>
</feature>
<dbReference type="Pfam" id="PF01189">
    <property type="entry name" value="Methyltr_RsmB-F"/>
    <property type="match status" value="1"/>
</dbReference>
<reference evidence="9" key="1">
    <citation type="journal article" date="2014" name="Nucleic Acids Res.">
        <title>The evolutionary dynamics of variant antigen genes in Babesia reveal a history of genomic innovation underlying host-parasite interaction.</title>
        <authorList>
            <person name="Jackson A.P."/>
            <person name="Otto T.D."/>
            <person name="Darby A."/>
            <person name="Ramaprasad A."/>
            <person name="Xia D."/>
            <person name="Echaide I.E."/>
            <person name="Farber M."/>
            <person name="Gahlot S."/>
            <person name="Gamble J."/>
            <person name="Gupta D."/>
            <person name="Gupta Y."/>
            <person name="Jackson L."/>
            <person name="Malandrin L."/>
            <person name="Malas T.B."/>
            <person name="Moussa E."/>
            <person name="Nair M."/>
            <person name="Reid A.J."/>
            <person name="Sanders M."/>
            <person name="Sharma J."/>
            <person name="Tracey A."/>
            <person name="Quail M.A."/>
            <person name="Weir W."/>
            <person name="Wastling J.M."/>
            <person name="Hall N."/>
            <person name="Willadsen P."/>
            <person name="Lingelbach K."/>
            <person name="Shiels B."/>
            <person name="Tait A."/>
            <person name="Berriman M."/>
            <person name="Allred D.R."/>
            <person name="Pain A."/>
        </authorList>
    </citation>
    <scope>NUCLEOTIDE SEQUENCE [LARGE SCALE GENOMIC DNA]</scope>
    <source>
        <strain evidence="9">Bond</strain>
    </source>
</reference>
<feature type="compositionally biased region" description="Low complexity" evidence="6">
    <location>
        <begin position="121"/>
        <end position="134"/>
    </location>
</feature>
<accession>A0A061DCY5</accession>
<dbReference type="CDD" id="cd02440">
    <property type="entry name" value="AdoMet_MTases"/>
    <property type="match status" value="1"/>
</dbReference>
<dbReference type="GO" id="GO:0008173">
    <property type="term" value="F:RNA methyltransferase activity"/>
    <property type="evidence" value="ECO:0007669"/>
    <property type="project" value="InterPro"/>
</dbReference>
<dbReference type="RefSeq" id="XP_012770268.1">
    <property type="nucleotide sequence ID" value="XM_012914814.1"/>
</dbReference>
<dbReference type="Proteomes" id="UP000033188">
    <property type="component" value="Chromosome 5"/>
</dbReference>